<feature type="domain" description="Tyrosine-protein phosphatase" evidence="10">
    <location>
        <begin position="1"/>
        <end position="143"/>
    </location>
</feature>
<evidence type="ECO:0000256" key="3">
    <source>
        <dbReference type="ARBA" id="ARBA00022490"/>
    </source>
</evidence>
<evidence type="ECO:0000256" key="9">
    <source>
        <dbReference type="ARBA" id="ARBA00048424"/>
    </source>
</evidence>
<comment type="catalytic activity">
    <reaction evidence="9">
        <text>6-diphospho-1D-myo-inositol pentakisphosphate + H2O = 1D-myo-inositol hexakisphosphate + phosphate + H(+)</text>
        <dbReference type="Rhea" id="RHEA:79703"/>
        <dbReference type="ChEBI" id="CHEBI:15377"/>
        <dbReference type="ChEBI" id="CHEBI:15378"/>
        <dbReference type="ChEBI" id="CHEBI:43474"/>
        <dbReference type="ChEBI" id="CHEBI:58130"/>
        <dbReference type="ChEBI" id="CHEBI:230534"/>
        <dbReference type="EC" id="3.6.1.52"/>
    </reaction>
    <physiologicalReaction direction="left-to-right" evidence="9">
        <dbReference type="Rhea" id="RHEA:79704"/>
    </physiologicalReaction>
</comment>
<dbReference type="GO" id="GO:0005737">
    <property type="term" value="C:cytoplasm"/>
    <property type="evidence" value="ECO:0007669"/>
    <property type="project" value="UniProtKB-SubCell"/>
</dbReference>
<evidence type="ECO:0000256" key="4">
    <source>
        <dbReference type="ARBA" id="ARBA00022801"/>
    </source>
</evidence>
<evidence type="ECO:0000256" key="2">
    <source>
        <dbReference type="ARBA" id="ARBA00012527"/>
    </source>
</evidence>
<comment type="similarity">
    <text evidence="5">Belongs to the protein-tyrosine phosphatase family. Atypical dual-specificity phosphatase Siw14-like subfamily.</text>
</comment>
<dbReference type="PROSITE" id="PS00383">
    <property type="entry name" value="TYR_PHOSPHATASE_1"/>
    <property type="match status" value="1"/>
</dbReference>
<dbReference type="InterPro" id="IPR004861">
    <property type="entry name" value="Siw14-like"/>
</dbReference>
<evidence type="ECO:0000259" key="10">
    <source>
        <dbReference type="PROSITE" id="PS50054"/>
    </source>
</evidence>
<dbReference type="PANTHER" id="PTHR31126">
    <property type="entry name" value="TYROSINE-PROTEIN PHOSPHATASE"/>
    <property type="match status" value="1"/>
</dbReference>
<organism evidence="11 12">
    <name type="scientific">Sphaerosporella brunnea</name>
    <dbReference type="NCBI Taxonomy" id="1250544"/>
    <lineage>
        <taxon>Eukaryota</taxon>
        <taxon>Fungi</taxon>
        <taxon>Dikarya</taxon>
        <taxon>Ascomycota</taxon>
        <taxon>Pezizomycotina</taxon>
        <taxon>Pezizomycetes</taxon>
        <taxon>Pezizales</taxon>
        <taxon>Pyronemataceae</taxon>
        <taxon>Sphaerosporella</taxon>
    </lineage>
</organism>
<evidence type="ECO:0000256" key="6">
    <source>
        <dbReference type="ARBA" id="ARBA00047342"/>
    </source>
</evidence>
<evidence type="ECO:0000256" key="5">
    <source>
        <dbReference type="ARBA" id="ARBA00044949"/>
    </source>
</evidence>
<dbReference type="AlphaFoldDB" id="A0A5J5EZ04"/>
<evidence type="ECO:0000256" key="8">
    <source>
        <dbReference type="ARBA" id="ARBA00047927"/>
    </source>
</evidence>
<comment type="catalytic activity">
    <reaction evidence="8">
        <text>1,5-bis(diphospho)-1D-myo-inositol 2,3,4,6-tetrakisphosphate + H2O = 1-diphospho-1D-myo-inositol 2,3,4,5,6-pentakisphosphate + phosphate + 2 H(+)</text>
        <dbReference type="Rhea" id="RHEA:79699"/>
        <dbReference type="ChEBI" id="CHEBI:15377"/>
        <dbReference type="ChEBI" id="CHEBI:15378"/>
        <dbReference type="ChEBI" id="CHEBI:43474"/>
        <dbReference type="ChEBI" id="CHEBI:74946"/>
        <dbReference type="ChEBI" id="CHEBI:77983"/>
        <dbReference type="EC" id="3.6.1.52"/>
    </reaction>
    <physiologicalReaction direction="left-to-right" evidence="8">
        <dbReference type="Rhea" id="RHEA:79700"/>
    </physiologicalReaction>
</comment>
<dbReference type="PANTHER" id="PTHR31126:SF48">
    <property type="entry name" value="INOSITOL PHOSPHATASE SIW14"/>
    <property type="match status" value="1"/>
</dbReference>
<dbReference type="OrthoDB" id="6375174at2759"/>
<dbReference type="InterPro" id="IPR020428">
    <property type="entry name" value="PFA-DSPs"/>
</dbReference>
<comment type="catalytic activity">
    <reaction evidence="6">
        <text>5-diphospho-1D-myo-inositol 1,2,3,4,6-pentakisphosphate + H2O = 1D-myo-inositol hexakisphosphate + phosphate + H(+)</text>
        <dbReference type="Rhea" id="RHEA:22384"/>
        <dbReference type="ChEBI" id="CHEBI:15377"/>
        <dbReference type="ChEBI" id="CHEBI:15378"/>
        <dbReference type="ChEBI" id="CHEBI:43474"/>
        <dbReference type="ChEBI" id="CHEBI:58130"/>
        <dbReference type="ChEBI" id="CHEBI:58628"/>
        <dbReference type="EC" id="3.6.1.52"/>
    </reaction>
    <physiologicalReaction direction="left-to-right" evidence="6">
        <dbReference type="Rhea" id="RHEA:22385"/>
    </physiologicalReaction>
</comment>
<protein>
    <recommendedName>
        <fullName evidence="2">diphosphoinositol-polyphosphate diphosphatase</fullName>
        <ecNumber evidence="2">3.6.1.52</ecNumber>
    </recommendedName>
</protein>
<dbReference type="GO" id="GO:0052840">
    <property type="term" value="F:inositol diphosphate tetrakisphosphate diphosphatase activity"/>
    <property type="evidence" value="ECO:0007669"/>
    <property type="project" value="TreeGrafter"/>
</dbReference>
<accession>A0A5J5EZ04</accession>
<proteinExistence type="inferred from homology"/>
<name>A0A5J5EZ04_9PEZI</name>
<reference evidence="11 12" key="1">
    <citation type="submission" date="2019-09" db="EMBL/GenBank/DDBJ databases">
        <title>Draft genome of the ectomycorrhizal ascomycete Sphaerosporella brunnea.</title>
        <authorList>
            <consortium name="DOE Joint Genome Institute"/>
            <person name="Benucci G.M."/>
            <person name="Marozzi G."/>
            <person name="Antonielli L."/>
            <person name="Sanchez S."/>
            <person name="Marco P."/>
            <person name="Wang X."/>
            <person name="Falini L.B."/>
            <person name="Barry K."/>
            <person name="Haridas S."/>
            <person name="Lipzen A."/>
            <person name="Labutti K."/>
            <person name="Grigoriev I.V."/>
            <person name="Murat C."/>
            <person name="Martin F."/>
            <person name="Albertini E."/>
            <person name="Donnini D."/>
            <person name="Bonito G."/>
        </authorList>
    </citation>
    <scope>NUCLEOTIDE SEQUENCE [LARGE SCALE GENOMIC DNA]</scope>
    <source>
        <strain evidence="11 12">Sb_GMNB300</strain>
    </source>
</reference>
<keyword evidence="3" id="KW-0963">Cytoplasm</keyword>
<comment type="subcellular location">
    <subcellularLocation>
        <location evidence="1">Cytoplasm</location>
    </subcellularLocation>
</comment>
<keyword evidence="12" id="KW-1185">Reference proteome</keyword>
<evidence type="ECO:0000313" key="12">
    <source>
        <dbReference type="Proteomes" id="UP000326924"/>
    </source>
</evidence>
<keyword evidence="4" id="KW-0378">Hydrolase</keyword>
<dbReference type="FunCoup" id="A0A5J5EZ04">
    <property type="interactions" value="128"/>
</dbReference>
<dbReference type="InterPro" id="IPR020422">
    <property type="entry name" value="TYR_PHOSPHATASE_DUAL_dom"/>
</dbReference>
<gene>
    <name evidence="11" type="ORF">FN846DRAFT_898682</name>
</gene>
<dbReference type="SUPFAM" id="SSF52799">
    <property type="entry name" value="(Phosphotyrosine protein) phosphatases II"/>
    <property type="match status" value="1"/>
</dbReference>
<dbReference type="PROSITE" id="PS50054">
    <property type="entry name" value="TYR_PHOSPHATASE_DUAL"/>
    <property type="match status" value="1"/>
</dbReference>
<comment type="caution">
    <text evidence="11">The sequence shown here is derived from an EMBL/GenBank/DDBJ whole genome shotgun (WGS) entry which is preliminary data.</text>
</comment>
<comment type="catalytic activity">
    <reaction evidence="7">
        <text>3,5-bis(diphospho)-1D-myo-inositol 1,2,4,6-tetrakisphosphate + H2O = 3-diphospho-1D-myo-inositol 1,2,4,5,6-pentakisphosphate + phosphate + 2 H(+)</text>
        <dbReference type="Rhea" id="RHEA:56312"/>
        <dbReference type="ChEBI" id="CHEBI:15377"/>
        <dbReference type="ChEBI" id="CHEBI:15378"/>
        <dbReference type="ChEBI" id="CHEBI:43474"/>
        <dbReference type="ChEBI" id="CHEBI:140372"/>
        <dbReference type="ChEBI" id="CHEBI:140374"/>
        <dbReference type="EC" id="3.6.1.52"/>
    </reaction>
    <physiologicalReaction direction="left-to-right" evidence="7">
        <dbReference type="Rhea" id="RHEA:56313"/>
    </physiologicalReaction>
</comment>
<evidence type="ECO:0000256" key="7">
    <source>
        <dbReference type="ARBA" id="ARBA00047562"/>
    </source>
</evidence>
<dbReference type="Proteomes" id="UP000326924">
    <property type="component" value="Unassembled WGS sequence"/>
</dbReference>
<dbReference type="InParanoid" id="A0A5J5EZ04"/>
<dbReference type="Pfam" id="PF03162">
    <property type="entry name" value="Y_phosphatase2"/>
    <property type="match status" value="1"/>
</dbReference>
<evidence type="ECO:0000256" key="1">
    <source>
        <dbReference type="ARBA" id="ARBA00004496"/>
    </source>
</evidence>
<evidence type="ECO:0000313" key="11">
    <source>
        <dbReference type="EMBL" id="KAA8907856.1"/>
    </source>
</evidence>
<dbReference type="InterPro" id="IPR016130">
    <property type="entry name" value="Tyr_Pase_AS"/>
</dbReference>
<dbReference type="EC" id="3.6.1.52" evidence="2"/>
<dbReference type="Gene3D" id="3.90.190.10">
    <property type="entry name" value="Protein tyrosine phosphatase superfamily"/>
    <property type="match status" value="1"/>
</dbReference>
<dbReference type="GO" id="GO:0016791">
    <property type="term" value="F:phosphatase activity"/>
    <property type="evidence" value="ECO:0007669"/>
    <property type="project" value="InterPro"/>
</dbReference>
<dbReference type="FunFam" id="3.90.190.10:FF:000035">
    <property type="entry name" value="Tyrosine phosphatase, putative"/>
    <property type="match status" value="1"/>
</dbReference>
<dbReference type="PRINTS" id="PR01911">
    <property type="entry name" value="PFDSPHPHTASE"/>
</dbReference>
<dbReference type="InterPro" id="IPR029021">
    <property type="entry name" value="Prot-tyrosine_phosphatase-like"/>
</dbReference>
<dbReference type="EMBL" id="VXIS01000075">
    <property type="protein sequence ID" value="KAA8907856.1"/>
    <property type="molecule type" value="Genomic_DNA"/>
</dbReference>
<sequence>MVYRSSFPKPENFPYLKKLGLKTILTLVSEPYPEPNAQFILENGIVHYQIGMPGNKENCITPVPDEKITAALNIILDRRNHPLLIHCNKGKHRTGTVVGCLRRFQAWSLASAQEEYRRFAGSKSRPHDLWKIETYGLQACWDIARENGWVPPTMPVETEDEDVDNPLSIICPAAIKAQ</sequence>